<keyword evidence="2" id="KW-0812">Transmembrane</keyword>
<organism evidence="3 4">
    <name type="scientific">Amylocarpus encephaloides</name>
    <dbReference type="NCBI Taxonomy" id="45428"/>
    <lineage>
        <taxon>Eukaryota</taxon>
        <taxon>Fungi</taxon>
        <taxon>Dikarya</taxon>
        <taxon>Ascomycota</taxon>
        <taxon>Pezizomycotina</taxon>
        <taxon>Leotiomycetes</taxon>
        <taxon>Helotiales</taxon>
        <taxon>Helotiales incertae sedis</taxon>
        <taxon>Amylocarpus</taxon>
    </lineage>
</organism>
<sequence length="202" mass="22591">MCSRGVHEYAPRRTRKEGDEAHNHGSNLSRDCDATIFWIQKKCRLSVGCICRYIEIRGVRRLQQSATTPTVLDNAHANAVSGMRVEIRDISKENFELSSSCYMKEVLPRKKETQPAAPSLLIRAPQEHPTCQSQFSKTKMKSTMMIFSSFVLGLLASTGSALVARESLSSRQGTLFRPTICWFFSLLTSALSPNVLLLGLLH</sequence>
<evidence type="ECO:0000313" key="4">
    <source>
        <dbReference type="Proteomes" id="UP000824998"/>
    </source>
</evidence>
<protein>
    <submittedName>
        <fullName evidence="3">Uncharacterized protein</fullName>
    </submittedName>
</protein>
<evidence type="ECO:0000256" key="1">
    <source>
        <dbReference type="SAM" id="MobiDB-lite"/>
    </source>
</evidence>
<gene>
    <name evidence="3" type="ORF">BJ875DRAFT_114830</name>
</gene>
<reference evidence="3" key="1">
    <citation type="journal article" date="2021" name="IMA Fungus">
        <title>Genomic characterization of three marine fungi, including Emericellopsis atlantica sp. nov. with signatures of a generalist lifestyle and marine biomass degradation.</title>
        <authorList>
            <person name="Hagestad O.C."/>
            <person name="Hou L."/>
            <person name="Andersen J.H."/>
            <person name="Hansen E.H."/>
            <person name="Altermark B."/>
            <person name="Li C."/>
            <person name="Kuhnert E."/>
            <person name="Cox R.J."/>
            <person name="Crous P.W."/>
            <person name="Spatafora J.W."/>
            <person name="Lail K."/>
            <person name="Amirebrahimi M."/>
            <person name="Lipzen A."/>
            <person name="Pangilinan J."/>
            <person name="Andreopoulos W."/>
            <person name="Hayes R.D."/>
            <person name="Ng V."/>
            <person name="Grigoriev I.V."/>
            <person name="Jackson S.A."/>
            <person name="Sutton T.D.S."/>
            <person name="Dobson A.D.W."/>
            <person name="Rama T."/>
        </authorList>
    </citation>
    <scope>NUCLEOTIDE SEQUENCE</scope>
    <source>
        <strain evidence="3">TRa018bII</strain>
    </source>
</reference>
<dbReference type="EMBL" id="MU251379">
    <property type="protein sequence ID" value="KAG9237884.1"/>
    <property type="molecule type" value="Genomic_DNA"/>
</dbReference>
<keyword evidence="4" id="KW-1185">Reference proteome</keyword>
<name>A0A9P8C8M1_9HELO</name>
<keyword evidence="2" id="KW-1133">Transmembrane helix</keyword>
<dbReference type="Proteomes" id="UP000824998">
    <property type="component" value="Unassembled WGS sequence"/>
</dbReference>
<proteinExistence type="predicted"/>
<accession>A0A9P8C8M1</accession>
<feature type="compositionally biased region" description="Basic and acidic residues" evidence="1">
    <location>
        <begin position="1"/>
        <end position="23"/>
    </location>
</feature>
<feature type="transmembrane region" description="Helical" evidence="2">
    <location>
        <begin position="144"/>
        <end position="163"/>
    </location>
</feature>
<feature type="transmembrane region" description="Helical" evidence="2">
    <location>
        <begin position="175"/>
        <end position="201"/>
    </location>
</feature>
<keyword evidence="2" id="KW-0472">Membrane</keyword>
<feature type="region of interest" description="Disordered" evidence="1">
    <location>
        <begin position="1"/>
        <end position="25"/>
    </location>
</feature>
<comment type="caution">
    <text evidence="3">The sequence shown here is derived from an EMBL/GenBank/DDBJ whole genome shotgun (WGS) entry which is preliminary data.</text>
</comment>
<evidence type="ECO:0000256" key="2">
    <source>
        <dbReference type="SAM" id="Phobius"/>
    </source>
</evidence>
<dbReference type="AlphaFoldDB" id="A0A9P8C8M1"/>
<evidence type="ECO:0000313" key="3">
    <source>
        <dbReference type="EMBL" id="KAG9237884.1"/>
    </source>
</evidence>